<dbReference type="RefSeq" id="WP_247416653.1">
    <property type="nucleotide sequence ID" value="NZ_JALLGW010000001.1"/>
</dbReference>
<dbReference type="AlphaFoldDB" id="A0ABD5RQS0"/>
<dbReference type="Pfam" id="PF06386">
    <property type="entry name" value="GvpL_GvpF"/>
    <property type="match status" value="1"/>
</dbReference>
<name>A0ABD5RQS0_9EURY</name>
<gene>
    <name evidence="4" type="ORF">ACFPYI_15850</name>
</gene>
<comment type="caution">
    <text evidence="4">The sequence shown here is derived from an EMBL/GenBank/DDBJ whole genome shotgun (WGS) entry which is preliminary data.</text>
</comment>
<evidence type="ECO:0000256" key="1">
    <source>
        <dbReference type="ARBA" id="ARBA00022987"/>
    </source>
</evidence>
<proteinExistence type="inferred from homology"/>
<sequence>MSDNLYAYGVTPDDGDIELDVTGVEGADHVYTVSHGPLAAVVSDIGDMEPERTDENVRAHDDVLRAVMVDAERTVVPMQFGMVFKGKRPLKNILRTGRPTFSRSLSDIEGTMELGVKFVADEDAHYDREEMGQVVDDRLEPVSVGTIVNDLFSDRLVVNRSYLVEREEREAFDEAVTELDEEYDDLTLQYTGPWAPYNFVDIAIEAQ</sequence>
<protein>
    <submittedName>
        <fullName evidence="4">GvpL/GvpF family gas vesicle protein</fullName>
    </submittedName>
</protein>
<evidence type="ECO:0000313" key="4">
    <source>
        <dbReference type="EMBL" id="MFC5972811.1"/>
    </source>
</evidence>
<dbReference type="PANTHER" id="PTHR36852">
    <property type="entry name" value="PROTEIN GVPL 2"/>
    <property type="match status" value="1"/>
</dbReference>
<reference evidence="4 5" key="1">
    <citation type="journal article" date="2019" name="Int. J. Syst. Evol. Microbiol.">
        <title>The Global Catalogue of Microorganisms (GCM) 10K type strain sequencing project: providing services to taxonomists for standard genome sequencing and annotation.</title>
        <authorList>
            <consortium name="The Broad Institute Genomics Platform"/>
            <consortium name="The Broad Institute Genome Sequencing Center for Infectious Disease"/>
            <person name="Wu L."/>
            <person name="Ma J."/>
        </authorList>
    </citation>
    <scope>NUCLEOTIDE SEQUENCE [LARGE SCALE GENOMIC DNA]</scope>
    <source>
        <strain evidence="4 5">CGMCC 1.12543</strain>
    </source>
</reference>
<dbReference type="Proteomes" id="UP001596099">
    <property type="component" value="Unassembled WGS sequence"/>
</dbReference>
<evidence type="ECO:0000313" key="5">
    <source>
        <dbReference type="Proteomes" id="UP001596099"/>
    </source>
</evidence>
<comment type="subcellular location">
    <subcellularLocation>
        <location evidence="2">Gas vesicle</location>
    </subcellularLocation>
</comment>
<keyword evidence="1" id="KW-0304">Gas vesicle</keyword>
<keyword evidence="5" id="KW-1185">Reference proteome</keyword>
<comment type="similarity">
    <text evidence="3">Belongs to the gas vesicle GvpF/GvpL family.</text>
</comment>
<dbReference type="PANTHER" id="PTHR36852:SF1">
    <property type="entry name" value="PROTEIN GVPL 2"/>
    <property type="match status" value="1"/>
</dbReference>
<evidence type="ECO:0000256" key="2">
    <source>
        <dbReference type="ARBA" id="ARBA00035108"/>
    </source>
</evidence>
<organism evidence="4 5">
    <name type="scientific">Halomarina salina</name>
    <dbReference type="NCBI Taxonomy" id="1872699"/>
    <lineage>
        <taxon>Archaea</taxon>
        <taxon>Methanobacteriati</taxon>
        <taxon>Methanobacteriota</taxon>
        <taxon>Stenosarchaea group</taxon>
        <taxon>Halobacteria</taxon>
        <taxon>Halobacteriales</taxon>
        <taxon>Natronomonadaceae</taxon>
        <taxon>Halomarina</taxon>
    </lineage>
</organism>
<accession>A0ABD5RQS0</accession>
<evidence type="ECO:0000256" key="3">
    <source>
        <dbReference type="ARBA" id="ARBA00035643"/>
    </source>
</evidence>
<dbReference type="InterPro" id="IPR009430">
    <property type="entry name" value="GvpL/GvpF"/>
</dbReference>
<dbReference type="EMBL" id="JBHSQH010000001">
    <property type="protein sequence ID" value="MFC5972811.1"/>
    <property type="molecule type" value="Genomic_DNA"/>
</dbReference>
<dbReference type="GO" id="GO:0031411">
    <property type="term" value="C:gas vesicle"/>
    <property type="evidence" value="ECO:0007669"/>
    <property type="project" value="UniProtKB-SubCell"/>
</dbReference>